<evidence type="ECO:0000256" key="1">
    <source>
        <dbReference type="SAM" id="MobiDB-lite"/>
    </source>
</evidence>
<sequence length="195" mass="22190">MIEKRKALTAKQNTDQNEPEQKPDQQAKKDLPDPKLPDLTRLYKRRCRDGDIMQKCKHLLIAGYPPGRVALLLRLPLEKVKELYNNSYNPRCRRFTNPNNGRLVMTMWNEGATLAEICTALGLPLFTVVASLRQSGITDAAMTPRMPPYDDPLYVEYRQVVARKAASKFKPIHINPTRRSRSRSRRADAGTTATA</sequence>
<dbReference type="Proteomes" id="UP000594500">
    <property type="component" value="Chromosome"/>
</dbReference>
<proteinExistence type="predicted"/>
<protein>
    <submittedName>
        <fullName evidence="2">Uncharacterized protein</fullName>
    </submittedName>
</protein>
<dbReference type="EMBL" id="CP062916">
    <property type="protein sequence ID" value="QPF10299.1"/>
    <property type="molecule type" value="Genomic_DNA"/>
</dbReference>
<dbReference type="RefSeq" id="WP_195710792.1">
    <property type="nucleotide sequence ID" value="NZ_CP062916.1"/>
</dbReference>
<accession>A0AAQ0BP10</accession>
<feature type="compositionally biased region" description="Basic residues" evidence="1">
    <location>
        <begin position="173"/>
        <end position="184"/>
    </location>
</feature>
<evidence type="ECO:0000313" key="3">
    <source>
        <dbReference type="Proteomes" id="UP000594500"/>
    </source>
</evidence>
<feature type="region of interest" description="Disordered" evidence="1">
    <location>
        <begin position="173"/>
        <end position="195"/>
    </location>
</feature>
<dbReference type="AlphaFoldDB" id="A0AAQ0BP10"/>
<evidence type="ECO:0000313" key="2">
    <source>
        <dbReference type="EMBL" id="QPF10299.1"/>
    </source>
</evidence>
<feature type="region of interest" description="Disordered" evidence="1">
    <location>
        <begin position="1"/>
        <end position="37"/>
    </location>
</feature>
<organism evidence="2 3">
    <name type="scientific">Raoultella terrigena</name>
    <name type="common">Klebsiella terrigena</name>
    <dbReference type="NCBI Taxonomy" id="577"/>
    <lineage>
        <taxon>Bacteria</taxon>
        <taxon>Pseudomonadati</taxon>
        <taxon>Pseudomonadota</taxon>
        <taxon>Gammaproteobacteria</taxon>
        <taxon>Enterobacterales</taxon>
        <taxon>Enterobacteriaceae</taxon>
        <taxon>Klebsiella/Raoultella group</taxon>
        <taxon>Raoultella</taxon>
    </lineage>
</organism>
<gene>
    <name evidence="2" type="ORF">IMO34_07855</name>
</gene>
<name>A0AAQ0BP10_RAOTE</name>
<feature type="compositionally biased region" description="Basic and acidic residues" evidence="1">
    <location>
        <begin position="19"/>
        <end position="37"/>
    </location>
</feature>
<reference evidence="2 3" key="1">
    <citation type="submission" date="2020-10" db="EMBL/GenBank/DDBJ databases">
        <title>Resistance determinants and their genetic context in bacteria from a longitudinal study of pigs reared under conventional and antibiotic-free husbandry practices.</title>
        <authorList>
            <person name="Poulin-Laprade D."/>
            <person name="Brouard J.-S."/>
            <person name="Gagnon N."/>
            <person name="Turcotte A."/>
            <person name="Langlois A."/>
            <person name="Matte J.J."/>
            <person name="Carrillo C.D."/>
            <person name="Zaheer R."/>
            <person name="McAllister T."/>
            <person name="Topp E."/>
            <person name="Talbot G."/>
        </authorList>
    </citation>
    <scope>NUCLEOTIDE SEQUENCE [LARGE SCALE GENOMIC DNA]</scope>
    <source>
        <strain evidence="2 3">Res13-Abat-PEB01-P1-04-A</strain>
    </source>
</reference>